<reference evidence="1" key="1">
    <citation type="journal article" date="2023" name="G3 (Bethesda)">
        <title>Whole genome assembly and annotation of the endangered Caribbean coral Acropora cervicornis.</title>
        <authorList>
            <person name="Selwyn J.D."/>
            <person name="Vollmer S.V."/>
        </authorList>
    </citation>
    <scope>NUCLEOTIDE SEQUENCE</scope>
    <source>
        <strain evidence="1">K2</strain>
    </source>
</reference>
<keyword evidence="2" id="KW-1185">Reference proteome</keyword>
<dbReference type="AlphaFoldDB" id="A0AAD9UZG0"/>
<proteinExistence type="predicted"/>
<dbReference type="EMBL" id="JARQWQ010000061">
    <property type="protein sequence ID" value="KAK2555679.1"/>
    <property type="molecule type" value="Genomic_DNA"/>
</dbReference>
<reference evidence="1" key="2">
    <citation type="journal article" date="2023" name="Science">
        <title>Genomic signatures of disease resistance in endangered staghorn corals.</title>
        <authorList>
            <person name="Vollmer S.V."/>
            <person name="Selwyn J.D."/>
            <person name="Despard B.A."/>
            <person name="Roesel C.L."/>
        </authorList>
    </citation>
    <scope>NUCLEOTIDE SEQUENCE</scope>
    <source>
        <strain evidence="1">K2</strain>
    </source>
</reference>
<evidence type="ECO:0000313" key="1">
    <source>
        <dbReference type="EMBL" id="KAK2555679.1"/>
    </source>
</evidence>
<comment type="caution">
    <text evidence="1">The sequence shown here is derived from an EMBL/GenBank/DDBJ whole genome shotgun (WGS) entry which is preliminary data.</text>
</comment>
<gene>
    <name evidence="1" type="ORF">P5673_022706</name>
</gene>
<sequence>MRCEFFAAFPNHLQPWVSRVQETVLASKAEGTIRTYLADFKRWKLWALFNVPDFEANSPSPALNAVYCIDWVQRLTGLPRVSDPILSSMNRPRQTNFVTGRIDLDEYLPLFRALSSSRSTSKVGRQGLSYSRAREIVKDAFKDISNISCISLQFQGWRSHHCRLCGH</sequence>
<dbReference type="Proteomes" id="UP001249851">
    <property type="component" value="Unassembled WGS sequence"/>
</dbReference>
<name>A0AAD9UZG0_ACRCE</name>
<organism evidence="1 2">
    <name type="scientific">Acropora cervicornis</name>
    <name type="common">Staghorn coral</name>
    <dbReference type="NCBI Taxonomy" id="6130"/>
    <lineage>
        <taxon>Eukaryota</taxon>
        <taxon>Metazoa</taxon>
        <taxon>Cnidaria</taxon>
        <taxon>Anthozoa</taxon>
        <taxon>Hexacorallia</taxon>
        <taxon>Scleractinia</taxon>
        <taxon>Astrocoeniina</taxon>
        <taxon>Acroporidae</taxon>
        <taxon>Acropora</taxon>
    </lineage>
</organism>
<protein>
    <submittedName>
        <fullName evidence="1">Uncharacterized protein</fullName>
    </submittedName>
</protein>
<evidence type="ECO:0000313" key="2">
    <source>
        <dbReference type="Proteomes" id="UP001249851"/>
    </source>
</evidence>
<accession>A0AAD9UZG0</accession>